<proteinExistence type="predicted"/>
<dbReference type="InterPro" id="IPR011257">
    <property type="entry name" value="DNA_glycosylase"/>
</dbReference>
<dbReference type="Gene3D" id="1.10.1670.10">
    <property type="entry name" value="Helix-hairpin-Helix base-excision DNA repair enzymes (C-terminal)"/>
    <property type="match status" value="1"/>
</dbReference>
<dbReference type="CDD" id="cd00056">
    <property type="entry name" value="ENDO3c"/>
    <property type="match status" value="1"/>
</dbReference>
<dbReference type="GO" id="GO:0051539">
    <property type="term" value="F:4 iron, 4 sulfur cluster binding"/>
    <property type="evidence" value="ECO:0007669"/>
    <property type="project" value="UniProtKB-KW"/>
</dbReference>
<dbReference type="Gene3D" id="1.10.340.30">
    <property type="entry name" value="Hypothetical protein, domain 2"/>
    <property type="match status" value="1"/>
</dbReference>
<dbReference type="GO" id="GO:0046872">
    <property type="term" value="F:metal ion binding"/>
    <property type="evidence" value="ECO:0007669"/>
    <property type="project" value="UniProtKB-KW"/>
</dbReference>
<organism evidence="6 7">
    <name type="scientific">Pseudodesulfovibrio alkaliphilus</name>
    <dbReference type="NCBI Taxonomy" id="2661613"/>
    <lineage>
        <taxon>Bacteria</taxon>
        <taxon>Pseudomonadati</taxon>
        <taxon>Thermodesulfobacteriota</taxon>
        <taxon>Desulfovibrionia</taxon>
        <taxon>Desulfovibrionales</taxon>
        <taxon>Desulfovibrionaceae</taxon>
    </lineage>
</organism>
<gene>
    <name evidence="6" type="ORF">GKC30_11340</name>
</gene>
<feature type="domain" description="HhH-GPD" evidence="5">
    <location>
        <begin position="38"/>
        <end position="197"/>
    </location>
</feature>
<dbReference type="SMART" id="SM00478">
    <property type="entry name" value="ENDO3c"/>
    <property type="match status" value="1"/>
</dbReference>
<evidence type="ECO:0000256" key="2">
    <source>
        <dbReference type="ARBA" id="ARBA00022723"/>
    </source>
</evidence>
<evidence type="ECO:0000256" key="3">
    <source>
        <dbReference type="ARBA" id="ARBA00023004"/>
    </source>
</evidence>
<evidence type="ECO:0000313" key="7">
    <source>
        <dbReference type="Proteomes" id="UP000461162"/>
    </source>
</evidence>
<keyword evidence="6" id="KW-0255">Endonuclease</keyword>
<dbReference type="AlphaFoldDB" id="A0A7K1KQJ2"/>
<accession>A0A7K1KQJ2</accession>
<keyword evidence="7" id="KW-1185">Reference proteome</keyword>
<dbReference type="PANTHER" id="PTHR10359:SF19">
    <property type="entry name" value="DNA REPAIR GLYCOSYLASE MJ1434-RELATED"/>
    <property type="match status" value="1"/>
</dbReference>
<dbReference type="SUPFAM" id="SSF48150">
    <property type="entry name" value="DNA-glycosylase"/>
    <property type="match status" value="1"/>
</dbReference>
<evidence type="ECO:0000313" key="6">
    <source>
        <dbReference type="EMBL" id="MUM78230.1"/>
    </source>
</evidence>
<dbReference type="EMBL" id="WODC01000007">
    <property type="protein sequence ID" value="MUM78230.1"/>
    <property type="molecule type" value="Genomic_DNA"/>
</dbReference>
<dbReference type="GO" id="GO:0004519">
    <property type="term" value="F:endonuclease activity"/>
    <property type="evidence" value="ECO:0007669"/>
    <property type="project" value="UniProtKB-KW"/>
</dbReference>
<keyword evidence="3" id="KW-0408">Iron</keyword>
<dbReference type="PANTHER" id="PTHR10359">
    <property type="entry name" value="A/G-SPECIFIC ADENINE GLYCOSYLASE/ENDONUCLEASE III"/>
    <property type="match status" value="1"/>
</dbReference>
<dbReference type="RefSeq" id="WP_155934849.1">
    <property type="nucleotide sequence ID" value="NZ_WODC01000007.1"/>
</dbReference>
<evidence type="ECO:0000259" key="5">
    <source>
        <dbReference type="SMART" id="SM00478"/>
    </source>
</evidence>
<keyword evidence="6" id="KW-0378">Hydrolase</keyword>
<reference evidence="6 7" key="1">
    <citation type="submission" date="2019-11" db="EMBL/GenBank/DDBJ databases">
        <title>Pseudodesulfovibrio alkaliphilus, sp. nov., an alkaliphilic sulfate-reducing bacteria from mud volcano of Taman peninsula, Russia.</title>
        <authorList>
            <person name="Frolova A."/>
            <person name="Merkel A.Y."/>
            <person name="Slobodkin A.I."/>
        </authorList>
    </citation>
    <scope>NUCLEOTIDE SEQUENCE [LARGE SCALE GENOMIC DNA]</scope>
    <source>
        <strain evidence="6 7">F-1</strain>
    </source>
</reference>
<dbReference type="Pfam" id="PF00730">
    <property type="entry name" value="HhH-GPD"/>
    <property type="match status" value="1"/>
</dbReference>
<sequence length="219" mass="24624">MNRAAIINGMYEAMHAALGPSRWWPGDTPFEIAVGAILTQNTNWGNVEKAIANLKARELLSARAMLALDPAELAGLIRPAGYYNIKTARLRNFLFFLKDEAAFEIESLKVHVLDELRDKLLAVSGIGPETADSILLYALEMPTFVVDAYTHRLMRRHGLVHDEIDYHELRALFMDALPEDVALYNEYHALIVRTGKEWCRKKTGLCAACPLQPFLDICP</sequence>
<dbReference type="GO" id="GO:0006284">
    <property type="term" value="P:base-excision repair"/>
    <property type="evidence" value="ECO:0007669"/>
    <property type="project" value="InterPro"/>
</dbReference>
<dbReference type="Proteomes" id="UP000461162">
    <property type="component" value="Unassembled WGS sequence"/>
</dbReference>
<name>A0A7K1KQJ2_9BACT</name>
<evidence type="ECO:0000256" key="4">
    <source>
        <dbReference type="ARBA" id="ARBA00023014"/>
    </source>
</evidence>
<dbReference type="InterPro" id="IPR003265">
    <property type="entry name" value="HhH-GPD_domain"/>
</dbReference>
<keyword evidence="1" id="KW-0004">4Fe-4S</keyword>
<comment type="caution">
    <text evidence="6">The sequence shown here is derived from an EMBL/GenBank/DDBJ whole genome shotgun (WGS) entry which is preliminary data.</text>
</comment>
<keyword evidence="6" id="KW-0540">Nuclease</keyword>
<dbReference type="InterPro" id="IPR023170">
    <property type="entry name" value="HhH_base_excis_C"/>
</dbReference>
<keyword evidence="2" id="KW-0479">Metal-binding</keyword>
<dbReference type="PIRSF" id="PIRSF001435">
    <property type="entry name" value="Nth"/>
    <property type="match status" value="1"/>
</dbReference>
<evidence type="ECO:0000256" key="1">
    <source>
        <dbReference type="ARBA" id="ARBA00022485"/>
    </source>
</evidence>
<protein>
    <submittedName>
        <fullName evidence="6">Endonuclease III domain-containing protein</fullName>
    </submittedName>
</protein>
<keyword evidence="4" id="KW-0411">Iron-sulfur</keyword>